<evidence type="ECO:0000313" key="3">
    <source>
        <dbReference type="Proteomes" id="UP000318420"/>
    </source>
</evidence>
<feature type="region of interest" description="Disordered" evidence="1">
    <location>
        <begin position="77"/>
        <end position="96"/>
    </location>
</feature>
<proteinExistence type="predicted"/>
<evidence type="ECO:0000313" key="2">
    <source>
        <dbReference type="EMBL" id="QDH47231.1"/>
    </source>
</evidence>
<keyword evidence="3" id="KW-1185">Reference proteome</keyword>
<dbReference type="Proteomes" id="UP000318420">
    <property type="component" value="Segment"/>
</dbReference>
<sequence>MKSRGWISERDSFSILLCYNRSLREYTHRWSPGSFGEMFGYREYSEIIPLKEFLTTPMAVVEDILEGVGKGRTDIKKAKDAARSADEKRKEDPASILQRELNKLKG</sequence>
<accession>A0A514A1T0</accession>
<gene>
    <name evidence="2" type="ORF">LAh10_5</name>
</gene>
<organism evidence="2 3">
    <name type="scientific">Aeromonas phage LAh10</name>
    <dbReference type="NCBI Taxonomy" id="2591025"/>
    <lineage>
        <taxon>Viruses</taxon>
        <taxon>Duplodnaviria</taxon>
        <taxon>Heunggongvirae</taxon>
        <taxon>Uroviricota</taxon>
        <taxon>Caudoviricetes</taxon>
        <taxon>Chimalliviridae</taxon>
        <taxon>Ludhianavirus</taxon>
        <taxon>Ludhianavirus LAh10</taxon>
    </lineage>
</organism>
<dbReference type="EMBL" id="MK838116">
    <property type="protein sequence ID" value="QDH47231.1"/>
    <property type="molecule type" value="Genomic_DNA"/>
</dbReference>
<protein>
    <submittedName>
        <fullName evidence="2">Uncharacterized protein</fullName>
    </submittedName>
</protein>
<feature type="compositionally biased region" description="Basic and acidic residues" evidence="1">
    <location>
        <begin position="77"/>
        <end position="93"/>
    </location>
</feature>
<evidence type="ECO:0000256" key="1">
    <source>
        <dbReference type="SAM" id="MobiDB-lite"/>
    </source>
</evidence>
<reference evidence="2 3" key="1">
    <citation type="submission" date="2019-04" db="EMBL/GenBank/DDBJ databases">
        <title>Novel bacteriophages capable of disrupting biofilms from clinical strains of Aeromonas hydrophila with intrinsic antibiotic resistance.</title>
        <authorList>
            <person name="Kabwe M."/>
            <person name="Brown T.L."/>
            <person name="Speirs L."/>
            <person name="Ku H."/>
            <person name="Leach M."/>
            <person name="Chan H.T."/>
            <person name="Petrovski S."/>
            <person name="Lock P."/>
            <person name="Tucci J."/>
        </authorList>
    </citation>
    <scope>NUCLEOTIDE SEQUENCE [LARGE SCALE GENOMIC DNA]</scope>
</reference>
<name>A0A514A1T0_9CAUD</name>